<dbReference type="EMBL" id="CAJNRE010016135">
    <property type="protein sequence ID" value="CAF2143786.1"/>
    <property type="molecule type" value="Genomic_DNA"/>
</dbReference>
<dbReference type="Proteomes" id="UP000663824">
    <property type="component" value="Unassembled WGS sequence"/>
</dbReference>
<dbReference type="SUPFAM" id="SSF109854">
    <property type="entry name" value="DinB/YfiT-like putative metalloenzymes"/>
    <property type="match status" value="1"/>
</dbReference>
<dbReference type="GO" id="GO:0046872">
    <property type="term" value="F:metal ion binding"/>
    <property type="evidence" value="ECO:0007669"/>
    <property type="project" value="UniProtKB-KW"/>
</dbReference>
<name>A0A816X9E7_9BILA</name>
<gene>
    <name evidence="2" type="ORF">MBJ925_LOCUS29970</name>
</gene>
<proteinExistence type="predicted"/>
<dbReference type="AlphaFoldDB" id="A0A816X9E7"/>
<feature type="non-terminal residue" evidence="2">
    <location>
        <position position="1"/>
    </location>
</feature>
<dbReference type="Gene3D" id="1.20.120.450">
    <property type="entry name" value="dinb family like domain"/>
    <property type="match status" value="1"/>
</dbReference>
<accession>A0A816X9E7</accession>
<keyword evidence="1" id="KW-0479">Metal-binding</keyword>
<dbReference type="InterPro" id="IPR034660">
    <property type="entry name" value="DinB/YfiT-like"/>
</dbReference>
<protein>
    <submittedName>
        <fullName evidence="2">Uncharacterized protein</fullName>
    </submittedName>
</protein>
<evidence type="ECO:0000256" key="1">
    <source>
        <dbReference type="ARBA" id="ARBA00022723"/>
    </source>
</evidence>
<comment type="caution">
    <text evidence="2">The sequence shown here is derived from an EMBL/GenBank/DDBJ whole genome shotgun (WGS) entry which is preliminary data.</text>
</comment>
<dbReference type="Pfam" id="PF05163">
    <property type="entry name" value="DinB"/>
    <property type="match status" value="1"/>
</dbReference>
<dbReference type="InterPro" id="IPR007837">
    <property type="entry name" value="DinB"/>
</dbReference>
<evidence type="ECO:0000313" key="2">
    <source>
        <dbReference type="EMBL" id="CAF2143786.1"/>
    </source>
</evidence>
<evidence type="ECO:0000313" key="3">
    <source>
        <dbReference type="Proteomes" id="UP000663824"/>
    </source>
</evidence>
<organism evidence="2 3">
    <name type="scientific">Rotaria magnacalcarata</name>
    <dbReference type="NCBI Taxonomy" id="392030"/>
    <lineage>
        <taxon>Eukaryota</taxon>
        <taxon>Metazoa</taxon>
        <taxon>Spiralia</taxon>
        <taxon>Gnathifera</taxon>
        <taxon>Rotifera</taxon>
        <taxon>Eurotatoria</taxon>
        <taxon>Bdelloidea</taxon>
        <taxon>Philodinida</taxon>
        <taxon>Philodinidae</taxon>
        <taxon>Rotaria</taxon>
    </lineage>
</organism>
<sequence>SQQKKTNACKHRFLRMAFYNRWAFRQLYSTLDNHISDENCYADNGLDFRSIHGTLVHLLLSSKLWYNRLTATISHSIQDEKYPMKLILIGLVQQMNGNTQSPIVKIFMRKFSSNVLDGLIIQKK</sequence>
<reference evidence="2" key="1">
    <citation type="submission" date="2021-02" db="EMBL/GenBank/DDBJ databases">
        <authorList>
            <person name="Nowell W R."/>
        </authorList>
    </citation>
    <scope>NUCLEOTIDE SEQUENCE</scope>
</reference>